<protein>
    <submittedName>
        <fullName evidence="2">Coiled-coil domain-containing protein 113</fullName>
    </submittedName>
</protein>
<dbReference type="PANTHER" id="PTHR12911:SF8">
    <property type="entry name" value="KLAROID PROTEIN-RELATED"/>
    <property type="match status" value="1"/>
</dbReference>
<dbReference type="GO" id="GO:0043495">
    <property type="term" value="F:protein-membrane adaptor activity"/>
    <property type="evidence" value="ECO:0007669"/>
    <property type="project" value="TreeGrafter"/>
</dbReference>
<keyword evidence="1" id="KW-1133">Transmembrane helix</keyword>
<reference evidence="2" key="1">
    <citation type="submission" date="2015-07" db="EMBL/GenBank/DDBJ databases">
        <title>Transcriptome Assembly of Anthurium amnicola.</title>
        <authorList>
            <person name="Suzuki J."/>
        </authorList>
    </citation>
    <scope>NUCLEOTIDE SEQUENCE</scope>
</reference>
<name>A0A1D1Z334_9ARAE</name>
<gene>
    <name evidence="2" type="primary">CCDC113_1</name>
    <name evidence="2" type="ORF">g.48678</name>
</gene>
<accession>A0A1D1Z334</accession>
<dbReference type="Gene3D" id="2.60.120.260">
    <property type="entry name" value="Galactose-binding domain-like"/>
    <property type="match status" value="1"/>
</dbReference>
<dbReference type="AlphaFoldDB" id="A0A1D1Z334"/>
<evidence type="ECO:0000256" key="1">
    <source>
        <dbReference type="SAM" id="Phobius"/>
    </source>
</evidence>
<sequence length="336" mass="37494">MSASTVAITANPVVQRDTSLALDPDSKPRGRRRKAVVAENKSTVDLVVDGEDPGVSNDNIVTDGKDLHTISPEVELDRPQEFSHPKKSLIVASTLSARRKRSALKPEKPRWQTVLSIVTKNFLLLTVIFGLGWIIWKYADQNVERTSMPFSVVHLEGRVSDVEASLKATEKMMQVQLEKLDRKLDSEIDGARRELTEQIAEESAFFEEELDKLEAKTENLGKSLSDMKDPSFFTQDFKKLLNDLERSQTPEEKGKIWGLDDIRTYAREVIVREIEKHAADGLGMVDYALASGGARVVQHSEPYGLGKGSWFPIGKSQNKVHANAHKMLEPSFGEPG</sequence>
<proteinExistence type="predicted"/>
<keyword evidence="1" id="KW-0812">Transmembrane</keyword>
<feature type="non-terminal residue" evidence="2">
    <location>
        <position position="336"/>
    </location>
</feature>
<organism evidence="2">
    <name type="scientific">Anthurium amnicola</name>
    <dbReference type="NCBI Taxonomy" id="1678845"/>
    <lineage>
        <taxon>Eukaryota</taxon>
        <taxon>Viridiplantae</taxon>
        <taxon>Streptophyta</taxon>
        <taxon>Embryophyta</taxon>
        <taxon>Tracheophyta</taxon>
        <taxon>Spermatophyta</taxon>
        <taxon>Magnoliopsida</taxon>
        <taxon>Liliopsida</taxon>
        <taxon>Araceae</taxon>
        <taxon>Pothoideae</taxon>
        <taxon>Potheae</taxon>
        <taxon>Anthurium</taxon>
    </lineage>
</organism>
<evidence type="ECO:0000313" key="2">
    <source>
        <dbReference type="EMBL" id="JAT61266.1"/>
    </source>
</evidence>
<dbReference type="InterPro" id="IPR045119">
    <property type="entry name" value="SUN1-5"/>
</dbReference>
<keyword evidence="1" id="KW-0472">Membrane</keyword>
<feature type="transmembrane region" description="Helical" evidence="1">
    <location>
        <begin position="114"/>
        <end position="136"/>
    </location>
</feature>
<dbReference type="GO" id="GO:0005635">
    <property type="term" value="C:nuclear envelope"/>
    <property type="evidence" value="ECO:0007669"/>
    <property type="project" value="TreeGrafter"/>
</dbReference>
<dbReference type="PANTHER" id="PTHR12911">
    <property type="entry name" value="SAD1/UNC-84-LIKE PROTEIN-RELATED"/>
    <property type="match status" value="1"/>
</dbReference>
<dbReference type="EMBL" id="GDJX01006670">
    <property type="protein sequence ID" value="JAT61266.1"/>
    <property type="molecule type" value="Transcribed_RNA"/>
</dbReference>